<dbReference type="AlphaFoldDB" id="A0A854NID7"/>
<comment type="caution">
    <text evidence="1">The sequence shown here is derived from an EMBL/GenBank/DDBJ whole genome shotgun (WGS) entry which is preliminary data.</text>
</comment>
<proteinExistence type="predicted"/>
<gene>
    <name evidence="1" type="ORF">AY602_00965</name>
</gene>
<dbReference type="EMBL" id="LSZF01000012">
    <property type="protein sequence ID" value="OWM35620.1"/>
    <property type="molecule type" value="Genomic_DNA"/>
</dbReference>
<protein>
    <submittedName>
        <fullName evidence="1">Uncharacterized protein</fullName>
    </submittedName>
</protein>
<accession>A0A854NID7</accession>
<name>A0A854NID7_CORDP</name>
<organism evidence="1 2">
    <name type="scientific">Corynebacterium diphtheriae bv. mitis</name>
    <dbReference type="NCBI Taxonomy" id="1806053"/>
    <lineage>
        <taxon>Bacteria</taxon>
        <taxon>Bacillati</taxon>
        <taxon>Actinomycetota</taxon>
        <taxon>Actinomycetes</taxon>
        <taxon>Mycobacteriales</taxon>
        <taxon>Corynebacteriaceae</taxon>
        <taxon>Corynebacterium</taxon>
    </lineage>
</organism>
<dbReference type="RefSeq" id="WP_010934579.1">
    <property type="nucleotide sequence ID" value="NZ_JADQUE010000001.1"/>
</dbReference>
<sequence length="122" mass="13657">MFTNHPTLTGFAAYNNSLRDVGVRFELDRHPRTEHLVCLAASTPGLCLVLWARGAHLLSAWTHTDYGIAYTPVVTRFQYDLVNMAFDVIVPGQVSFTCNPVWSAWMWVDGRSCGQVIVNELA</sequence>
<dbReference type="Proteomes" id="UP000197692">
    <property type="component" value="Unassembled WGS sequence"/>
</dbReference>
<reference evidence="2" key="1">
    <citation type="submission" date="2016-02" db="EMBL/GenBank/DDBJ databases">
        <title>Genomic analyses of a collection of pathogenic Corynebacterium diphtheriae.</title>
        <authorList>
            <person name="Sangal V."/>
            <person name="Titov L."/>
        </authorList>
    </citation>
    <scope>NUCLEOTIDE SEQUENCE [LARGE SCALE GENOMIC DNA]</scope>
    <source>
        <strain evidence="2">1438</strain>
    </source>
</reference>
<evidence type="ECO:0000313" key="2">
    <source>
        <dbReference type="Proteomes" id="UP000197692"/>
    </source>
</evidence>
<evidence type="ECO:0000313" key="1">
    <source>
        <dbReference type="EMBL" id="OWM35620.1"/>
    </source>
</evidence>